<evidence type="ECO:0000313" key="4">
    <source>
        <dbReference type="Proteomes" id="UP000544122"/>
    </source>
</evidence>
<evidence type="ECO:0000313" key="3">
    <source>
        <dbReference type="EMBL" id="NOJ41510.1"/>
    </source>
</evidence>
<reference evidence="3 4" key="1">
    <citation type="submission" date="2020-03" db="EMBL/GenBank/DDBJ databases">
        <title>Bradyrhizobium diversity isolated from nodules of Indigofera sp.</title>
        <authorList>
            <person name="Klepa M."/>
            <person name="Helene L."/>
            <person name="Hungria M."/>
        </authorList>
    </citation>
    <scope>NUCLEOTIDE SEQUENCE [LARGE SCALE GENOMIC DNA]</scope>
    <source>
        <strain evidence="3 4">WSM 1791</strain>
    </source>
</reference>
<dbReference type="AlphaFoldDB" id="A0A7Y4GT40"/>
<keyword evidence="4" id="KW-1185">Reference proteome</keyword>
<feature type="compositionally biased region" description="Basic and acidic residues" evidence="1">
    <location>
        <begin position="105"/>
        <end position="119"/>
    </location>
</feature>
<gene>
    <name evidence="3" type="ORF">HCN58_18240</name>
</gene>
<organism evidence="3 4">
    <name type="scientific">Bradyrhizobium australiense</name>
    <dbReference type="NCBI Taxonomy" id="2721161"/>
    <lineage>
        <taxon>Bacteria</taxon>
        <taxon>Pseudomonadati</taxon>
        <taxon>Pseudomonadota</taxon>
        <taxon>Alphaproteobacteria</taxon>
        <taxon>Hyphomicrobiales</taxon>
        <taxon>Nitrobacteraceae</taxon>
        <taxon>Bradyrhizobium</taxon>
    </lineage>
</organism>
<accession>A0A7Y4GT40</accession>
<dbReference type="EMBL" id="JAAVLX010000005">
    <property type="protein sequence ID" value="NOJ41510.1"/>
    <property type="molecule type" value="Genomic_DNA"/>
</dbReference>
<dbReference type="RefSeq" id="WP_171580755.1">
    <property type="nucleotide sequence ID" value="NZ_JAAVLX010000005.1"/>
</dbReference>
<name>A0A7Y4GT40_9BRAD</name>
<protein>
    <recommendedName>
        <fullName evidence="2">DNA2/NAM7 helicase-like C-terminal domain-containing protein</fullName>
    </recommendedName>
</protein>
<feature type="domain" description="DNA2/NAM7 helicase-like C-terminal" evidence="2">
    <location>
        <begin position="287"/>
        <end position="417"/>
    </location>
</feature>
<evidence type="ECO:0000256" key="1">
    <source>
        <dbReference type="SAM" id="MobiDB-lite"/>
    </source>
</evidence>
<sequence>MIEEFLARMRTHRNNIHRYRTGERPFGTRPPDTRSAQLFQTELTELERQYVERRLSEERAALDAVANTTLPFGLPSPRTLPEGVSTQQSNRGLAKVPVPPNAAWRDMRSSDRSRKDGEAHRPLRRVLNIQNVEILQLAALLHSCRRRSSEKALLSHAMKNYPETKGRQRDGRGLRRRIRCERQQLGPSFRRSGCRIGLHGGRFSRRPSFEPFLAGTIAAGSCVGLGRTSLGLTSTPFDLVIVDEAARANCSCGCKLLDGPYWPVTTLSSNRITKLKSSSAWQVYGIHAAFSLKPQYRMLAPIGRLVSEVFYRDLKLEPGRLDPEVDRSCLPAEFDRPLLWIDTDRLGERGYERVPSNGSSRINQAEAHAIVALLEKWLAHSKFMDWRTSQTKHDAGIGVIRMYAAQRDLVRRASAATVSNTRMK</sequence>
<feature type="region of interest" description="Disordered" evidence="1">
    <location>
        <begin position="73"/>
        <end position="119"/>
    </location>
</feature>
<dbReference type="InterPro" id="IPR041679">
    <property type="entry name" value="DNA2/NAM7-like_C"/>
</dbReference>
<evidence type="ECO:0000259" key="2">
    <source>
        <dbReference type="Pfam" id="PF13087"/>
    </source>
</evidence>
<dbReference type="Proteomes" id="UP000544122">
    <property type="component" value="Unassembled WGS sequence"/>
</dbReference>
<proteinExistence type="predicted"/>
<dbReference type="InterPro" id="IPR027417">
    <property type="entry name" value="P-loop_NTPase"/>
</dbReference>
<comment type="caution">
    <text evidence="3">The sequence shown here is derived from an EMBL/GenBank/DDBJ whole genome shotgun (WGS) entry which is preliminary data.</text>
</comment>
<dbReference type="Gene3D" id="3.40.50.300">
    <property type="entry name" value="P-loop containing nucleotide triphosphate hydrolases"/>
    <property type="match status" value="1"/>
</dbReference>
<dbReference type="Pfam" id="PF13087">
    <property type="entry name" value="AAA_12"/>
    <property type="match status" value="1"/>
</dbReference>